<dbReference type="EMBL" id="QTJX01000004">
    <property type="protein sequence ID" value="RDY58474.1"/>
    <property type="molecule type" value="Genomic_DNA"/>
</dbReference>
<accession>A0A371JMU8</accession>
<proteinExistence type="predicted"/>
<reference evidence="1 2" key="1">
    <citation type="submission" date="2018-08" db="EMBL/GenBank/DDBJ databases">
        <title>Muricauda nanhaiensis sp. nov., isolated from seawater of the South China Sea.</title>
        <authorList>
            <person name="Dang Y."/>
        </authorList>
    </citation>
    <scope>NUCLEOTIDE SEQUENCE [LARGE SCALE GENOMIC DNA]</scope>
    <source>
        <strain evidence="1 2">SM1704</strain>
    </source>
</reference>
<evidence type="ECO:0000313" key="2">
    <source>
        <dbReference type="Proteomes" id="UP000261828"/>
    </source>
</evidence>
<gene>
    <name evidence="1" type="ORF">DX873_15855</name>
</gene>
<keyword evidence="2" id="KW-1185">Reference proteome</keyword>
<protein>
    <submittedName>
        <fullName evidence="1">Uncharacterized protein</fullName>
    </submittedName>
</protein>
<evidence type="ECO:0000313" key="1">
    <source>
        <dbReference type="EMBL" id="RDY58474.1"/>
    </source>
</evidence>
<comment type="caution">
    <text evidence="1">The sequence shown here is derived from an EMBL/GenBank/DDBJ whole genome shotgun (WGS) entry which is preliminary data.</text>
</comment>
<sequence length="112" mass="13259">MENTVSQQVTLDEVFSGLDESATSKFYSFHSKYPNVYKMFKKLTFKAIKRGFKNYGAKGVMELVRWHTAGPTKEDGFKINNNYTSYYVRLFEKEHPEHIGFFRKRKIKQELT</sequence>
<dbReference type="RefSeq" id="WP_116185463.1">
    <property type="nucleotide sequence ID" value="NZ_QTJX01000004.1"/>
</dbReference>
<name>A0A371JMU8_9FLAO</name>
<dbReference type="Proteomes" id="UP000261828">
    <property type="component" value="Unassembled WGS sequence"/>
</dbReference>
<dbReference type="AlphaFoldDB" id="A0A371JMU8"/>
<organism evidence="1 2">
    <name type="scientific">Flagellimonas nanhaiensis</name>
    <dbReference type="NCBI Taxonomy" id="2292706"/>
    <lineage>
        <taxon>Bacteria</taxon>
        <taxon>Pseudomonadati</taxon>
        <taxon>Bacteroidota</taxon>
        <taxon>Flavobacteriia</taxon>
        <taxon>Flavobacteriales</taxon>
        <taxon>Flavobacteriaceae</taxon>
        <taxon>Flagellimonas</taxon>
    </lineage>
</organism>
<dbReference type="OrthoDB" id="4736593at2"/>